<dbReference type="EMBL" id="QJKJ01009581">
    <property type="protein sequence ID" value="RDX76235.1"/>
    <property type="molecule type" value="Genomic_DNA"/>
</dbReference>
<keyword evidence="3" id="KW-1185">Reference proteome</keyword>
<dbReference type="AlphaFoldDB" id="A0A371FD79"/>
<dbReference type="Proteomes" id="UP000257109">
    <property type="component" value="Unassembled WGS sequence"/>
</dbReference>
<dbReference type="PANTHER" id="PTHR34950">
    <property type="entry name" value="OS04G0457400 PROTEIN"/>
    <property type="match status" value="1"/>
</dbReference>
<proteinExistence type="predicted"/>
<feature type="non-terminal residue" evidence="2">
    <location>
        <position position="1"/>
    </location>
</feature>
<feature type="region of interest" description="Disordered" evidence="1">
    <location>
        <begin position="24"/>
        <end position="51"/>
    </location>
</feature>
<gene>
    <name evidence="2" type="ORF">CR513_43793</name>
</gene>
<evidence type="ECO:0000313" key="3">
    <source>
        <dbReference type="Proteomes" id="UP000257109"/>
    </source>
</evidence>
<sequence length="106" mass="11726">MATVGFGFAEAYVTQKLYKEKMKRRAQEEGDKNTDMDIPTIKTSSKNKTPSGCFSWVSKHQHSKISRISDYNHAEAVPDVLSTLVIRTKVVGPFGSILPIAPPSKT</sequence>
<comment type="caution">
    <text evidence="2">The sequence shown here is derived from an EMBL/GenBank/DDBJ whole genome shotgun (WGS) entry which is preliminary data.</text>
</comment>
<dbReference type="PANTHER" id="PTHR34950:SF12">
    <property type="entry name" value="TRANSMEMBRANE PROTEIN"/>
    <property type="match status" value="1"/>
</dbReference>
<evidence type="ECO:0000256" key="1">
    <source>
        <dbReference type="SAM" id="MobiDB-lite"/>
    </source>
</evidence>
<dbReference type="OrthoDB" id="1411410at2759"/>
<feature type="compositionally biased region" description="Polar residues" evidence="1">
    <location>
        <begin position="41"/>
        <end position="51"/>
    </location>
</feature>
<organism evidence="2 3">
    <name type="scientific">Mucuna pruriens</name>
    <name type="common">Velvet bean</name>
    <name type="synonym">Dolichos pruriens</name>
    <dbReference type="NCBI Taxonomy" id="157652"/>
    <lineage>
        <taxon>Eukaryota</taxon>
        <taxon>Viridiplantae</taxon>
        <taxon>Streptophyta</taxon>
        <taxon>Embryophyta</taxon>
        <taxon>Tracheophyta</taxon>
        <taxon>Spermatophyta</taxon>
        <taxon>Magnoliopsida</taxon>
        <taxon>eudicotyledons</taxon>
        <taxon>Gunneridae</taxon>
        <taxon>Pentapetalae</taxon>
        <taxon>rosids</taxon>
        <taxon>fabids</taxon>
        <taxon>Fabales</taxon>
        <taxon>Fabaceae</taxon>
        <taxon>Papilionoideae</taxon>
        <taxon>50 kb inversion clade</taxon>
        <taxon>NPAAA clade</taxon>
        <taxon>indigoferoid/millettioid clade</taxon>
        <taxon>Phaseoleae</taxon>
        <taxon>Mucuna</taxon>
    </lineage>
</organism>
<protein>
    <submittedName>
        <fullName evidence="2">Uncharacterized protein</fullName>
    </submittedName>
</protein>
<accession>A0A371FD79</accession>
<evidence type="ECO:0000313" key="2">
    <source>
        <dbReference type="EMBL" id="RDX76235.1"/>
    </source>
</evidence>
<reference evidence="2" key="1">
    <citation type="submission" date="2018-05" db="EMBL/GenBank/DDBJ databases">
        <title>Draft genome of Mucuna pruriens seed.</title>
        <authorList>
            <person name="Nnadi N.E."/>
            <person name="Vos R."/>
            <person name="Hasami M.H."/>
            <person name="Devisetty U.K."/>
            <person name="Aguiy J.C."/>
        </authorList>
    </citation>
    <scope>NUCLEOTIDE SEQUENCE [LARGE SCALE GENOMIC DNA]</scope>
    <source>
        <strain evidence="2">JCA_2017</strain>
    </source>
</reference>
<name>A0A371FD79_MUCPR</name>
<feature type="compositionally biased region" description="Basic and acidic residues" evidence="1">
    <location>
        <begin position="24"/>
        <end position="35"/>
    </location>
</feature>